<dbReference type="SUPFAM" id="SSF52172">
    <property type="entry name" value="CheY-like"/>
    <property type="match status" value="1"/>
</dbReference>
<comment type="caution">
    <text evidence="4">The sequence shown here is derived from an EMBL/GenBank/DDBJ whole genome shotgun (WGS) entry which is preliminary data.</text>
</comment>
<evidence type="ECO:0000313" key="4">
    <source>
        <dbReference type="EMBL" id="TWT53824.1"/>
    </source>
</evidence>
<dbReference type="Pfam" id="PF00072">
    <property type="entry name" value="Response_reg"/>
    <property type="match status" value="1"/>
</dbReference>
<evidence type="ECO:0000256" key="1">
    <source>
        <dbReference type="ARBA" id="ARBA00022553"/>
    </source>
</evidence>
<sequence>MPDSIPLKRCLIADDVRASRKVVGSWLHECQFQCEYVEDGRTAWESIVEQPPELLVTDLEMPVLCGLELLFKIRNSEDDRVRRMPVLVMTSLQDNQTWHVIEQMGGDGLLHKPLDKQSTLSMVTEMVTRSRRRCEATLPSDDQFIQGMGVISPTLRRLLRTVTENQQW</sequence>
<dbReference type="InterPro" id="IPR001789">
    <property type="entry name" value="Sig_transdc_resp-reg_receiver"/>
</dbReference>
<evidence type="ECO:0000313" key="5">
    <source>
        <dbReference type="Proteomes" id="UP000316598"/>
    </source>
</evidence>
<feature type="modified residue" description="4-aspartylphosphate" evidence="2">
    <location>
        <position position="58"/>
    </location>
</feature>
<dbReference type="InterPro" id="IPR011006">
    <property type="entry name" value="CheY-like_superfamily"/>
</dbReference>
<protein>
    <submittedName>
        <fullName evidence="4">Response regulator MprA</fullName>
    </submittedName>
</protein>
<accession>A0A5C5WSC5</accession>
<keyword evidence="1 2" id="KW-0597">Phosphoprotein</keyword>
<organism evidence="4 5">
    <name type="scientific">Rubripirellula amarantea</name>
    <dbReference type="NCBI Taxonomy" id="2527999"/>
    <lineage>
        <taxon>Bacteria</taxon>
        <taxon>Pseudomonadati</taxon>
        <taxon>Planctomycetota</taxon>
        <taxon>Planctomycetia</taxon>
        <taxon>Pirellulales</taxon>
        <taxon>Pirellulaceae</taxon>
        <taxon>Rubripirellula</taxon>
    </lineage>
</organism>
<dbReference type="CDD" id="cd00156">
    <property type="entry name" value="REC"/>
    <property type="match status" value="1"/>
</dbReference>
<proteinExistence type="predicted"/>
<evidence type="ECO:0000259" key="3">
    <source>
        <dbReference type="PROSITE" id="PS50110"/>
    </source>
</evidence>
<dbReference type="Proteomes" id="UP000316598">
    <property type="component" value="Unassembled WGS sequence"/>
</dbReference>
<dbReference type="OrthoDB" id="278031at2"/>
<gene>
    <name evidence="4" type="primary">mprA_1</name>
    <name evidence="4" type="ORF">Pla22_14570</name>
</gene>
<dbReference type="PROSITE" id="PS50110">
    <property type="entry name" value="RESPONSE_REGULATORY"/>
    <property type="match status" value="1"/>
</dbReference>
<feature type="domain" description="Response regulatory" evidence="3">
    <location>
        <begin position="9"/>
        <end position="127"/>
    </location>
</feature>
<dbReference type="AlphaFoldDB" id="A0A5C5WSC5"/>
<dbReference type="EMBL" id="SJPI01000001">
    <property type="protein sequence ID" value="TWT53824.1"/>
    <property type="molecule type" value="Genomic_DNA"/>
</dbReference>
<keyword evidence="5" id="KW-1185">Reference proteome</keyword>
<dbReference type="PANTHER" id="PTHR44591">
    <property type="entry name" value="STRESS RESPONSE REGULATOR PROTEIN 1"/>
    <property type="match status" value="1"/>
</dbReference>
<dbReference type="InterPro" id="IPR050595">
    <property type="entry name" value="Bact_response_regulator"/>
</dbReference>
<dbReference type="SMART" id="SM00448">
    <property type="entry name" value="REC"/>
    <property type="match status" value="1"/>
</dbReference>
<dbReference type="PANTHER" id="PTHR44591:SF23">
    <property type="entry name" value="CHEY SUBFAMILY"/>
    <property type="match status" value="1"/>
</dbReference>
<dbReference type="RefSeq" id="WP_146513971.1">
    <property type="nucleotide sequence ID" value="NZ_SJPI01000001.1"/>
</dbReference>
<evidence type="ECO:0000256" key="2">
    <source>
        <dbReference type="PROSITE-ProRule" id="PRU00169"/>
    </source>
</evidence>
<dbReference type="GO" id="GO:0000160">
    <property type="term" value="P:phosphorelay signal transduction system"/>
    <property type="evidence" value="ECO:0007669"/>
    <property type="project" value="InterPro"/>
</dbReference>
<dbReference type="Gene3D" id="3.40.50.2300">
    <property type="match status" value="1"/>
</dbReference>
<name>A0A5C5WSC5_9BACT</name>
<reference evidence="4 5" key="1">
    <citation type="submission" date="2019-02" db="EMBL/GenBank/DDBJ databases">
        <title>Deep-cultivation of Planctomycetes and their phenomic and genomic characterization uncovers novel biology.</title>
        <authorList>
            <person name="Wiegand S."/>
            <person name="Jogler M."/>
            <person name="Boedeker C."/>
            <person name="Pinto D."/>
            <person name="Vollmers J."/>
            <person name="Rivas-Marin E."/>
            <person name="Kohn T."/>
            <person name="Peeters S.H."/>
            <person name="Heuer A."/>
            <person name="Rast P."/>
            <person name="Oberbeckmann S."/>
            <person name="Bunk B."/>
            <person name="Jeske O."/>
            <person name="Meyerdierks A."/>
            <person name="Storesund J.E."/>
            <person name="Kallscheuer N."/>
            <person name="Luecker S."/>
            <person name="Lage O.M."/>
            <person name="Pohl T."/>
            <person name="Merkel B.J."/>
            <person name="Hornburger P."/>
            <person name="Mueller R.-W."/>
            <person name="Bruemmer F."/>
            <person name="Labrenz M."/>
            <person name="Spormann A.M."/>
            <person name="Op Den Camp H."/>
            <person name="Overmann J."/>
            <person name="Amann R."/>
            <person name="Jetten M.S.M."/>
            <person name="Mascher T."/>
            <person name="Medema M.H."/>
            <person name="Devos D.P."/>
            <person name="Kaster A.-K."/>
            <person name="Ovreas L."/>
            <person name="Rohde M."/>
            <person name="Galperin M.Y."/>
            <person name="Jogler C."/>
        </authorList>
    </citation>
    <scope>NUCLEOTIDE SEQUENCE [LARGE SCALE GENOMIC DNA]</scope>
    <source>
        <strain evidence="4 5">Pla22</strain>
    </source>
</reference>